<dbReference type="Proteomes" id="UP000323324">
    <property type="component" value="Unassembled WGS sequence"/>
</dbReference>
<keyword evidence="1" id="KW-0418">Kinase</keyword>
<organism evidence="1 2">
    <name type="scientific">Bizionia saleffrena</name>
    <dbReference type="NCBI Taxonomy" id="291189"/>
    <lineage>
        <taxon>Bacteria</taxon>
        <taxon>Pseudomonadati</taxon>
        <taxon>Bacteroidota</taxon>
        <taxon>Flavobacteriia</taxon>
        <taxon>Flavobacteriales</taxon>
        <taxon>Flavobacteriaceae</taxon>
        <taxon>Bizionia</taxon>
    </lineage>
</organism>
<dbReference type="CDD" id="cd24079">
    <property type="entry name" value="ASKHA_NBD_PG1100-like"/>
    <property type="match status" value="1"/>
</dbReference>
<keyword evidence="2" id="KW-1185">Reference proteome</keyword>
<evidence type="ECO:0000313" key="2">
    <source>
        <dbReference type="Proteomes" id="UP000323324"/>
    </source>
</evidence>
<dbReference type="Gene3D" id="1.10.720.160">
    <property type="match status" value="1"/>
</dbReference>
<dbReference type="SUPFAM" id="SSF53067">
    <property type="entry name" value="Actin-like ATPase domain"/>
    <property type="match status" value="2"/>
</dbReference>
<dbReference type="Gene3D" id="3.30.420.40">
    <property type="match status" value="2"/>
</dbReference>
<name>A0A8H2LDK7_9FLAO</name>
<dbReference type="AlphaFoldDB" id="A0A8H2LDK7"/>
<reference evidence="1 2" key="1">
    <citation type="submission" date="2019-08" db="EMBL/GenBank/DDBJ databases">
        <title>Genomes of Antarctic Bizionia species.</title>
        <authorList>
            <person name="Bowman J.P."/>
        </authorList>
    </citation>
    <scope>NUCLEOTIDE SEQUENCE [LARGE SCALE GENOMIC DNA]</scope>
    <source>
        <strain evidence="1 2">HFD</strain>
    </source>
</reference>
<dbReference type="InterPro" id="IPR043129">
    <property type="entry name" value="ATPase_NBD"/>
</dbReference>
<dbReference type="RefSeq" id="WP_148368845.1">
    <property type="nucleotide sequence ID" value="NZ_VSKM01000004.1"/>
</dbReference>
<protein>
    <submittedName>
        <fullName evidence="1">N-acetylglucosamine kinase</fullName>
    </submittedName>
</protein>
<comment type="caution">
    <text evidence="1">The sequence shown here is derived from an EMBL/GenBank/DDBJ whole genome shotgun (WGS) entry which is preliminary data.</text>
</comment>
<dbReference type="GO" id="GO:0016301">
    <property type="term" value="F:kinase activity"/>
    <property type="evidence" value="ECO:0007669"/>
    <property type="project" value="UniProtKB-KW"/>
</dbReference>
<keyword evidence="1" id="KW-0808">Transferase</keyword>
<proteinExistence type="predicted"/>
<evidence type="ECO:0000313" key="1">
    <source>
        <dbReference type="EMBL" id="TYB76608.1"/>
    </source>
</evidence>
<sequence length="285" mass="31763">MILIADSGSTKCDWIAVDKTGVLPVQKIRTKGLNPAILNAENLQGILNNSEALKALQRTVTEIYFYGAGCGTAIPKALLKAVLEAVYIKATVSVNEDTMAAVYATITTKNEAGIVCILGTGSNCSFFDGNSVHQKIASLGYTLMDDASGNYYGKQLLRDYYFNSMPEELKEVFKNTYDITPDTIKFNLYKQPNPNAYLADFAEFMVNNKSTDYCNNLIIKGMRLFAETMVLQYKEELKIYPVHFAGSLAYYCQDEIQIVAKEFGFKTGRFVKRPIEGLVAYHTKK</sequence>
<dbReference type="EMBL" id="VSKM01000004">
    <property type="protein sequence ID" value="TYB76608.1"/>
    <property type="molecule type" value="Genomic_DNA"/>
</dbReference>
<gene>
    <name evidence="1" type="ORF">ES676_04485</name>
</gene>
<accession>A0A8H2LDK7</accession>